<dbReference type="AlphaFoldDB" id="A0AAW4XXL1"/>
<protein>
    <submittedName>
        <fullName evidence="5">AraC family transcriptional regulator</fullName>
    </submittedName>
</protein>
<dbReference type="PROSITE" id="PS01124">
    <property type="entry name" value="HTH_ARAC_FAMILY_2"/>
    <property type="match status" value="1"/>
</dbReference>
<evidence type="ECO:0000259" key="4">
    <source>
        <dbReference type="PROSITE" id="PS01124"/>
    </source>
</evidence>
<proteinExistence type="predicted"/>
<sequence>MQNITTMLNMEAMPHRLENIEQMVGNMLPFLPVLDAVPNAAIFIKDMHARYLLANRSLVQRCGLKQLTRLIGKTSAEVFPTQMGPGYTQQDARVLTQGVILDNQLELHLFSSREPGWCLTSKRPVRNHHNEIIGLMGISVDLPSASGAHPAYQRLVAVDAHIRKHFSDAVTMKELTAIAGMSVAQLERYCKRVFHLTPRQMIHKARLEHAHRLLNTALPITDIALQCGYTDHSAFTRQFKLLTGHTPRQYRETCGHNGAALPEAGD</sequence>
<dbReference type="SUPFAM" id="SSF55785">
    <property type="entry name" value="PYP-like sensor domain (PAS domain)"/>
    <property type="match status" value="1"/>
</dbReference>
<dbReference type="PANTHER" id="PTHR46796">
    <property type="entry name" value="HTH-TYPE TRANSCRIPTIONAL ACTIVATOR RHAS-RELATED"/>
    <property type="match status" value="1"/>
</dbReference>
<keyword evidence="6" id="KW-1185">Reference proteome</keyword>
<dbReference type="RefSeq" id="WP_230774264.1">
    <property type="nucleotide sequence ID" value="NZ_JAJNCT010000009.1"/>
</dbReference>
<accession>A0AAW4XXL1</accession>
<gene>
    <name evidence="5" type="ORF">LPW39_10390</name>
</gene>
<dbReference type="PROSITE" id="PS00041">
    <property type="entry name" value="HTH_ARAC_FAMILY_1"/>
    <property type="match status" value="1"/>
</dbReference>
<dbReference type="GO" id="GO:0043565">
    <property type="term" value="F:sequence-specific DNA binding"/>
    <property type="evidence" value="ECO:0007669"/>
    <property type="project" value="InterPro"/>
</dbReference>
<dbReference type="SMART" id="SM00342">
    <property type="entry name" value="HTH_ARAC"/>
    <property type="match status" value="1"/>
</dbReference>
<dbReference type="EMBL" id="JAJNCT010000009">
    <property type="protein sequence ID" value="MCD2165544.1"/>
    <property type="molecule type" value="Genomic_DNA"/>
</dbReference>
<dbReference type="InterPro" id="IPR018060">
    <property type="entry name" value="HTH_AraC"/>
</dbReference>
<name>A0AAW4XXL1_9BURK</name>
<organism evidence="5 6">
    <name type="scientific">Comamonas koreensis</name>
    <dbReference type="NCBI Taxonomy" id="160825"/>
    <lineage>
        <taxon>Bacteria</taxon>
        <taxon>Pseudomonadati</taxon>
        <taxon>Pseudomonadota</taxon>
        <taxon>Betaproteobacteria</taxon>
        <taxon>Burkholderiales</taxon>
        <taxon>Comamonadaceae</taxon>
        <taxon>Comamonas</taxon>
    </lineage>
</organism>
<comment type="caution">
    <text evidence="5">The sequence shown here is derived from an EMBL/GenBank/DDBJ whole genome shotgun (WGS) entry which is preliminary data.</text>
</comment>
<dbReference type="Gene3D" id="1.10.10.60">
    <property type="entry name" value="Homeodomain-like"/>
    <property type="match status" value="1"/>
</dbReference>
<reference evidence="5 6" key="1">
    <citation type="submission" date="2021-11" db="EMBL/GenBank/DDBJ databases">
        <title>Genome sequence.</title>
        <authorList>
            <person name="Sun Q."/>
        </authorList>
    </citation>
    <scope>NUCLEOTIDE SEQUENCE [LARGE SCALE GENOMIC DNA]</scope>
    <source>
        <strain evidence="5 6">KCTC 12005</strain>
    </source>
</reference>
<evidence type="ECO:0000256" key="3">
    <source>
        <dbReference type="ARBA" id="ARBA00023163"/>
    </source>
</evidence>
<dbReference type="InterPro" id="IPR050204">
    <property type="entry name" value="AraC_XylS_family_regulators"/>
</dbReference>
<dbReference type="Proteomes" id="UP001199260">
    <property type="component" value="Unassembled WGS sequence"/>
</dbReference>
<keyword evidence="2" id="KW-0238">DNA-binding</keyword>
<dbReference type="GO" id="GO:0003700">
    <property type="term" value="F:DNA-binding transcription factor activity"/>
    <property type="evidence" value="ECO:0007669"/>
    <property type="project" value="InterPro"/>
</dbReference>
<dbReference type="InterPro" id="IPR013656">
    <property type="entry name" value="PAS_4"/>
</dbReference>
<dbReference type="Pfam" id="PF12833">
    <property type="entry name" value="HTH_18"/>
    <property type="match status" value="1"/>
</dbReference>
<dbReference type="InterPro" id="IPR018062">
    <property type="entry name" value="HTH_AraC-typ_CS"/>
</dbReference>
<dbReference type="PANTHER" id="PTHR46796:SF13">
    <property type="entry name" value="HTH-TYPE TRANSCRIPTIONAL ACTIVATOR RHAS"/>
    <property type="match status" value="1"/>
</dbReference>
<dbReference type="Gene3D" id="3.30.450.20">
    <property type="entry name" value="PAS domain"/>
    <property type="match status" value="1"/>
</dbReference>
<dbReference type="InterPro" id="IPR020449">
    <property type="entry name" value="Tscrpt_reg_AraC-type_HTH"/>
</dbReference>
<dbReference type="Pfam" id="PF08448">
    <property type="entry name" value="PAS_4"/>
    <property type="match status" value="1"/>
</dbReference>
<evidence type="ECO:0000256" key="1">
    <source>
        <dbReference type="ARBA" id="ARBA00023015"/>
    </source>
</evidence>
<dbReference type="InterPro" id="IPR009057">
    <property type="entry name" value="Homeodomain-like_sf"/>
</dbReference>
<dbReference type="InterPro" id="IPR035965">
    <property type="entry name" value="PAS-like_dom_sf"/>
</dbReference>
<dbReference type="PRINTS" id="PR00032">
    <property type="entry name" value="HTHARAC"/>
</dbReference>
<feature type="domain" description="HTH araC/xylS-type" evidence="4">
    <location>
        <begin position="156"/>
        <end position="253"/>
    </location>
</feature>
<keyword evidence="1" id="KW-0805">Transcription regulation</keyword>
<evidence type="ECO:0000313" key="6">
    <source>
        <dbReference type="Proteomes" id="UP001199260"/>
    </source>
</evidence>
<evidence type="ECO:0000313" key="5">
    <source>
        <dbReference type="EMBL" id="MCD2165544.1"/>
    </source>
</evidence>
<evidence type="ECO:0000256" key="2">
    <source>
        <dbReference type="ARBA" id="ARBA00023125"/>
    </source>
</evidence>
<dbReference type="SUPFAM" id="SSF46689">
    <property type="entry name" value="Homeodomain-like"/>
    <property type="match status" value="2"/>
</dbReference>
<keyword evidence="3" id="KW-0804">Transcription</keyword>